<sequence length="166" mass="17636">MTFRLLPLAESCLPACLELACASVAGLTGRQYDERQRAAWVTALQQSAPGWPACLRAGSGWLALDAEGQPAGFAWRVAAEVDMLYVAPAAARRGIGRALLARLTDDMAGQPGPWLAAVSDTALPLFEQAGWQCCEREVVVRDGVEIPRSRMKHVSGAAGDQSVTGE</sequence>
<dbReference type="Gene3D" id="3.40.630.30">
    <property type="match status" value="1"/>
</dbReference>
<evidence type="ECO:0000313" key="3">
    <source>
        <dbReference type="Proteomes" id="UP000197424"/>
    </source>
</evidence>
<dbReference type="InterPro" id="IPR000182">
    <property type="entry name" value="GNAT_dom"/>
</dbReference>
<proteinExistence type="predicted"/>
<accession>A0A248LLA4</accession>
<dbReference type="Proteomes" id="UP000197424">
    <property type="component" value="Chromosome"/>
</dbReference>
<dbReference type="RefSeq" id="WP_088861201.1">
    <property type="nucleotide sequence ID" value="NZ_CP022115.1"/>
</dbReference>
<dbReference type="CDD" id="cd04301">
    <property type="entry name" value="NAT_SF"/>
    <property type="match status" value="1"/>
</dbReference>
<feature type="domain" description="N-acetyltransferase" evidence="1">
    <location>
        <begin position="3"/>
        <end position="147"/>
    </location>
</feature>
<gene>
    <name evidence="2" type="ORF">LHGZ1_2420</name>
</gene>
<name>A0A248LLA4_9NEIS</name>
<evidence type="ECO:0000259" key="1">
    <source>
        <dbReference type="PROSITE" id="PS51186"/>
    </source>
</evidence>
<evidence type="ECO:0000313" key="2">
    <source>
        <dbReference type="EMBL" id="ASJ25251.1"/>
    </source>
</evidence>
<organism evidence="2 3">
    <name type="scientific">Laribacter hongkongensis</name>
    <dbReference type="NCBI Taxonomy" id="168471"/>
    <lineage>
        <taxon>Bacteria</taxon>
        <taxon>Pseudomonadati</taxon>
        <taxon>Pseudomonadota</taxon>
        <taxon>Betaproteobacteria</taxon>
        <taxon>Neisseriales</taxon>
        <taxon>Aquaspirillaceae</taxon>
        <taxon>Laribacter</taxon>
    </lineage>
</organism>
<dbReference type="OrthoDB" id="5355033at2"/>
<dbReference type="Pfam" id="PF13673">
    <property type="entry name" value="Acetyltransf_10"/>
    <property type="match status" value="1"/>
</dbReference>
<dbReference type="AlphaFoldDB" id="A0A248LLA4"/>
<dbReference type="GO" id="GO:0016747">
    <property type="term" value="F:acyltransferase activity, transferring groups other than amino-acyl groups"/>
    <property type="evidence" value="ECO:0007669"/>
    <property type="project" value="InterPro"/>
</dbReference>
<dbReference type="PROSITE" id="PS51186">
    <property type="entry name" value="GNAT"/>
    <property type="match status" value="1"/>
</dbReference>
<protein>
    <recommendedName>
        <fullName evidence="1">N-acetyltransferase domain-containing protein</fullName>
    </recommendedName>
</protein>
<reference evidence="3" key="1">
    <citation type="submission" date="2017-06" db="EMBL/GenBank/DDBJ databases">
        <title>Whole genome sequence of Laribacter hongkongensis LHGZ1.</title>
        <authorList>
            <person name="Chen D."/>
            <person name="Wu H."/>
            <person name="Chen J."/>
        </authorList>
    </citation>
    <scope>NUCLEOTIDE SEQUENCE [LARGE SCALE GENOMIC DNA]</scope>
    <source>
        <strain evidence="3">LHGZ1</strain>
    </source>
</reference>
<dbReference type="SUPFAM" id="SSF55729">
    <property type="entry name" value="Acyl-CoA N-acyltransferases (Nat)"/>
    <property type="match status" value="1"/>
</dbReference>
<dbReference type="InterPro" id="IPR016181">
    <property type="entry name" value="Acyl_CoA_acyltransferase"/>
</dbReference>
<dbReference type="EMBL" id="CP022115">
    <property type="protein sequence ID" value="ASJ25251.1"/>
    <property type="molecule type" value="Genomic_DNA"/>
</dbReference>